<dbReference type="AlphaFoldDB" id="A0A5N5SM93"/>
<dbReference type="Pfam" id="PF00929">
    <property type="entry name" value="RNase_T"/>
    <property type="match status" value="1"/>
</dbReference>
<dbReference type="InterPro" id="IPR012337">
    <property type="entry name" value="RNaseH-like_sf"/>
</dbReference>
<gene>
    <name evidence="6" type="primary">REXO2_1</name>
    <name evidence="6" type="ORF">Anas_08873</name>
</gene>
<dbReference type="PANTHER" id="PTHR11046:SF0">
    <property type="entry name" value="OLIGORIBONUCLEASE, MITOCHONDRIAL"/>
    <property type="match status" value="1"/>
</dbReference>
<sequence length="105" mass="12369">MNDWCQKHHGESGLTEACRRSDITLSMAEDKILEFLVQHIEKGKAPLAGNSVHSDKKFLDKYMPKLMKYLHYRIVDVSTLKELCMYWYPSVFNKVPRRSLCHRIL</sequence>
<keyword evidence="4" id="KW-0269">Exonuclease</keyword>
<dbReference type="SUPFAM" id="SSF53098">
    <property type="entry name" value="Ribonuclease H-like"/>
    <property type="match status" value="1"/>
</dbReference>
<keyword evidence="2" id="KW-0540">Nuclease</keyword>
<evidence type="ECO:0000313" key="7">
    <source>
        <dbReference type="Proteomes" id="UP000326759"/>
    </source>
</evidence>
<comment type="caution">
    <text evidence="6">The sequence shown here is derived from an EMBL/GenBank/DDBJ whole genome shotgun (WGS) entry which is preliminary data.</text>
</comment>
<dbReference type="Proteomes" id="UP000326759">
    <property type="component" value="Unassembled WGS sequence"/>
</dbReference>
<feature type="domain" description="Exonuclease" evidence="5">
    <location>
        <begin position="1"/>
        <end position="94"/>
    </location>
</feature>
<dbReference type="Gene3D" id="3.30.420.10">
    <property type="entry name" value="Ribonuclease H-like superfamily/Ribonuclease H"/>
    <property type="match status" value="1"/>
</dbReference>
<proteinExistence type="inferred from homology"/>
<dbReference type="EMBL" id="SEYY01023498">
    <property type="protein sequence ID" value="KAB7494828.1"/>
    <property type="molecule type" value="Genomic_DNA"/>
</dbReference>
<evidence type="ECO:0000256" key="3">
    <source>
        <dbReference type="ARBA" id="ARBA00022801"/>
    </source>
</evidence>
<dbReference type="OrthoDB" id="270189at2759"/>
<dbReference type="GO" id="GO:0000175">
    <property type="term" value="F:3'-5'-RNA exonuclease activity"/>
    <property type="evidence" value="ECO:0007669"/>
    <property type="project" value="InterPro"/>
</dbReference>
<accession>A0A5N5SM93</accession>
<dbReference type="GO" id="GO:0003676">
    <property type="term" value="F:nucleic acid binding"/>
    <property type="evidence" value="ECO:0007669"/>
    <property type="project" value="InterPro"/>
</dbReference>
<dbReference type="InterPro" id="IPR022894">
    <property type="entry name" value="Oligoribonuclease"/>
</dbReference>
<name>A0A5N5SM93_9CRUS</name>
<organism evidence="6 7">
    <name type="scientific">Armadillidium nasatum</name>
    <dbReference type="NCBI Taxonomy" id="96803"/>
    <lineage>
        <taxon>Eukaryota</taxon>
        <taxon>Metazoa</taxon>
        <taxon>Ecdysozoa</taxon>
        <taxon>Arthropoda</taxon>
        <taxon>Crustacea</taxon>
        <taxon>Multicrustacea</taxon>
        <taxon>Malacostraca</taxon>
        <taxon>Eumalacostraca</taxon>
        <taxon>Peracarida</taxon>
        <taxon>Isopoda</taxon>
        <taxon>Oniscidea</taxon>
        <taxon>Crinocheta</taxon>
        <taxon>Armadillidiidae</taxon>
        <taxon>Armadillidium</taxon>
    </lineage>
</organism>
<reference evidence="6 7" key="1">
    <citation type="journal article" date="2019" name="PLoS Biol.">
        <title>Sex chromosomes control vertical transmission of feminizing Wolbachia symbionts in an isopod.</title>
        <authorList>
            <person name="Becking T."/>
            <person name="Chebbi M.A."/>
            <person name="Giraud I."/>
            <person name="Moumen B."/>
            <person name="Laverre T."/>
            <person name="Caubet Y."/>
            <person name="Peccoud J."/>
            <person name="Gilbert C."/>
            <person name="Cordaux R."/>
        </authorList>
    </citation>
    <scope>NUCLEOTIDE SEQUENCE [LARGE SCALE GENOMIC DNA]</scope>
    <source>
        <strain evidence="6">ANa2</strain>
        <tissue evidence="6">Whole body excluding digestive tract and cuticle</tissue>
    </source>
</reference>
<keyword evidence="7" id="KW-1185">Reference proteome</keyword>
<protein>
    <submittedName>
        <fullName evidence="6">Oligoribonuclease, mitochondrial</fullName>
    </submittedName>
</protein>
<dbReference type="NCBIfam" id="NF003765">
    <property type="entry name" value="PRK05359.1"/>
    <property type="match status" value="1"/>
</dbReference>
<keyword evidence="3" id="KW-0378">Hydrolase</keyword>
<dbReference type="InterPro" id="IPR013520">
    <property type="entry name" value="Ribonucl_H"/>
</dbReference>
<evidence type="ECO:0000256" key="4">
    <source>
        <dbReference type="ARBA" id="ARBA00022839"/>
    </source>
</evidence>
<evidence type="ECO:0000259" key="5">
    <source>
        <dbReference type="Pfam" id="PF00929"/>
    </source>
</evidence>
<dbReference type="GO" id="GO:0005739">
    <property type="term" value="C:mitochondrion"/>
    <property type="evidence" value="ECO:0007669"/>
    <property type="project" value="TreeGrafter"/>
</dbReference>
<dbReference type="PANTHER" id="PTHR11046">
    <property type="entry name" value="OLIGORIBONUCLEASE, MITOCHONDRIAL"/>
    <property type="match status" value="1"/>
</dbReference>
<evidence type="ECO:0000256" key="2">
    <source>
        <dbReference type="ARBA" id="ARBA00022722"/>
    </source>
</evidence>
<comment type="similarity">
    <text evidence="1">Belongs to the oligoribonuclease family.</text>
</comment>
<dbReference type="InterPro" id="IPR036397">
    <property type="entry name" value="RNaseH_sf"/>
</dbReference>
<evidence type="ECO:0000313" key="6">
    <source>
        <dbReference type="EMBL" id="KAB7494828.1"/>
    </source>
</evidence>
<evidence type="ECO:0000256" key="1">
    <source>
        <dbReference type="ARBA" id="ARBA00009921"/>
    </source>
</evidence>